<evidence type="ECO:0000313" key="2">
    <source>
        <dbReference type="EMBL" id="CUF66894.1"/>
    </source>
</evidence>
<evidence type="ECO:0008006" key="4">
    <source>
        <dbReference type="Google" id="ProtNLM"/>
    </source>
</evidence>
<dbReference type="PANTHER" id="PTHR43215:SF14">
    <property type="entry name" value="RADIAL SPOKE HEAD 1 HOMOLOG"/>
    <property type="match status" value="1"/>
</dbReference>
<dbReference type="FunFam" id="2.20.110.10:FF:000002">
    <property type="entry name" value="Phosphatidylinositol 4-phosphate 5-kinase 8"/>
    <property type="match status" value="1"/>
</dbReference>
<dbReference type="InterPro" id="IPR003409">
    <property type="entry name" value="MORN"/>
</dbReference>
<reference evidence="3" key="1">
    <citation type="submission" date="2015-09" db="EMBL/GenBank/DDBJ databases">
        <authorList>
            <consortium name="Pathogen Informatics"/>
        </authorList>
    </citation>
    <scope>NUCLEOTIDE SEQUENCE [LARGE SCALE GENOMIC DNA]</scope>
    <source>
        <strain evidence="3">Lake Konstanz</strain>
    </source>
</reference>
<dbReference type="AlphaFoldDB" id="A0A0S4IT41"/>
<accession>A0A0S4IT41</accession>
<evidence type="ECO:0000256" key="1">
    <source>
        <dbReference type="ARBA" id="ARBA00022737"/>
    </source>
</evidence>
<keyword evidence="1" id="KW-0677">Repeat</keyword>
<dbReference type="EMBL" id="CYKH01000377">
    <property type="protein sequence ID" value="CUF66894.1"/>
    <property type="molecule type" value="Genomic_DNA"/>
</dbReference>
<protein>
    <recommendedName>
        <fullName evidence="4">MORN repeat protein</fullName>
    </recommendedName>
</protein>
<name>A0A0S4IT41_BODSA</name>
<dbReference type="Proteomes" id="UP000051952">
    <property type="component" value="Unassembled WGS sequence"/>
</dbReference>
<dbReference type="SUPFAM" id="SSF82185">
    <property type="entry name" value="Histone H3 K4-specific methyltransferase SET7/9 N-terminal domain"/>
    <property type="match status" value="2"/>
</dbReference>
<dbReference type="VEuPathDB" id="TriTrypDB:BSAL_64685"/>
<keyword evidence="3" id="KW-1185">Reference proteome</keyword>
<dbReference type="OMA" id="FVQGQWI"/>
<dbReference type="PANTHER" id="PTHR43215">
    <property type="entry name" value="RADIAL SPOKE HEAD 1 HOMOLOG"/>
    <property type="match status" value="1"/>
</dbReference>
<sequence>MADEENVVEEKIVIDYDLIDETTGFKKAEIDIWTKFEEMMAKPEADRPDVDTWIDEFCEEAKFDKKRVKFVTTVGIYAGPRDEFNQRSGSGKSIYANGDVYEGDFFEGKKHGIGQYLFKKLGRSEVDKLIEKLWTNKPESQSNEEFVAQTAKAIKVGPSIVEHVLEYGFFPCYHGDYARGLRVGQGVMKNKDASVYKGDWKDNKRHGQGIFYYLNGDMYSGQWSEGQKNGFGTYRFADGSEYRGEWVKGNFVQGQWIMKDGTYFEGKFDKKNRPCDESGSMHFPRNGISMVGVFQKGRWAPLNELTVSNEAPVEDGWSA</sequence>
<organism evidence="2 3">
    <name type="scientific">Bodo saltans</name>
    <name type="common">Flagellated protozoan</name>
    <dbReference type="NCBI Taxonomy" id="75058"/>
    <lineage>
        <taxon>Eukaryota</taxon>
        <taxon>Discoba</taxon>
        <taxon>Euglenozoa</taxon>
        <taxon>Kinetoplastea</taxon>
        <taxon>Metakinetoplastina</taxon>
        <taxon>Eubodonida</taxon>
        <taxon>Bodonidae</taxon>
        <taxon>Bodo</taxon>
    </lineage>
</organism>
<dbReference type="SMART" id="SM00698">
    <property type="entry name" value="MORN"/>
    <property type="match status" value="4"/>
</dbReference>
<evidence type="ECO:0000313" key="3">
    <source>
        <dbReference type="Proteomes" id="UP000051952"/>
    </source>
</evidence>
<proteinExistence type="predicted"/>
<dbReference type="OrthoDB" id="270720at2759"/>
<dbReference type="Pfam" id="PF02493">
    <property type="entry name" value="MORN"/>
    <property type="match status" value="5"/>
</dbReference>
<dbReference type="Gene3D" id="2.20.110.10">
    <property type="entry name" value="Histone H3 K4-specific methyltransferase SET7/9 N-terminal domain"/>
    <property type="match status" value="3"/>
</dbReference>
<gene>
    <name evidence="2" type="ORF">BSAL_64685</name>
</gene>